<dbReference type="InterPro" id="IPR005638">
    <property type="entry name" value="Pest_crys_dom-III"/>
</dbReference>
<dbReference type="RefSeq" id="WP_154535155.1">
    <property type="nucleotide sequence ID" value="NZ_VUNG01000042.1"/>
</dbReference>
<dbReference type="SUPFAM" id="SSF49785">
    <property type="entry name" value="Galactose-binding domain-like"/>
    <property type="match status" value="1"/>
</dbReference>
<dbReference type="GO" id="GO:0016787">
    <property type="term" value="F:hydrolase activity"/>
    <property type="evidence" value="ECO:0007669"/>
    <property type="project" value="UniProtKB-KW"/>
</dbReference>
<organism evidence="5 6">
    <name type="scientific">Hallella mizrahii</name>
    <dbReference type="NCBI Taxonomy" id="2606637"/>
    <lineage>
        <taxon>Bacteria</taxon>
        <taxon>Pseudomonadati</taxon>
        <taxon>Bacteroidota</taxon>
        <taxon>Bacteroidia</taxon>
        <taxon>Bacteroidales</taxon>
        <taxon>Prevotellaceae</taxon>
        <taxon>Hallella</taxon>
    </lineage>
</organism>
<dbReference type="Gene3D" id="2.60.220.10">
    <property type="entry name" value="Polysaccharide lyase family 8-like, C-terminal"/>
    <property type="match status" value="1"/>
</dbReference>
<proteinExistence type="predicted"/>
<keyword evidence="6" id="KW-1185">Reference proteome</keyword>
<feature type="chain" id="PRO_5029823575" evidence="1">
    <location>
        <begin position="27"/>
        <end position="816"/>
    </location>
</feature>
<keyword evidence="5" id="KW-0378">Hydrolase</keyword>
<evidence type="ECO:0000313" key="5">
    <source>
        <dbReference type="EMBL" id="MST85569.1"/>
    </source>
</evidence>
<evidence type="ECO:0000259" key="3">
    <source>
        <dbReference type="Pfam" id="PF08306"/>
    </source>
</evidence>
<gene>
    <name evidence="5" type="ORF">FYJ73_12975</name>
</gene>
<sequence>MKSHNHFLSRMLLGLLLCCLTQTVAAQTRRPIDSRHPLWMIHIDVWNYANPQAIIDMIPQDIRPYVCMNLSLSCQYDTKLNIYKKPQDGISTLKSWATVCQHNGMWFTCQPASGGHTHIQDSDLNTFEYFFKTYPNFLGWNYAEQFWGFDVQGDKSSASQLSRIALFAKLVKMSHQYGGFLTVSFCGNMWSHGLSPLGMLKRNRDLLSACEKYPEAILWLYKYTTSGCYYNTESVTWGPYIAGLANNYGVRYDRCGWDADKNILAGTDKNNIQYPVCAGISTVMEQTCVNGGAVWDGPETIPTECVSVGRDTPTGDGFMRHHWNFFPGFKNVWIDMWRKVIDGTLYIPTRAEVLGKTKIVVINDVNSGSDENKYAGWQDLYDGLYKQDDPYNCKAVRYKTGDGAFMNNMTWFKKTGRYGAIPIVPELYDNLAKAIPVQKKKSTKWYSISAKQNDFNARYASVSTGDLYVNRYRNQLITYTPYSYFNKKRNASASIPLQYNTCKELKLTWGKLSSGAIREYADHINFYLNNYRTDTTTLVTDLITVTGAKSKPSYSYTVGTGVVSSASSANNPSAFITGEKWNASTGTYSIEVRHCGSVNLKLTCSGNERWRRTDYLPSTRLATPKQPQTYTGPVMIEAEDMDYRSIQECSRDPYYNHQSERGHHGTGFVIMGTNKNGSLRYVFNSPAAQRYRVTLRYMNTYKKDNIRLTANGQVSYVECQTTNTNEWKTVSKEFSFQKGNNSIVIDNINGINLWLDQMELSPVGSSSTASSSNTTTSSAVNLVKTWRSGNDFIPEGWTVVDGGNEIQPGNHSSGPA</sequence>
<feature type="domain" description="Glycosyl hydrolase family 98 C-terminal" evidence="4">
    <location>
        <begin position="407"/>
        <end position="554"/>
    </location>
</feature>
<dbReference type="GO" id="GO:0090729">
    <property type="term" value="F:toxin activity"/>
    <property type="evidence" value="ECO:0007669"/>
    <property type="project" value="InterPro"/>
</dbReference>
<dbReference type="AlphaFoldDB" id="A0A7K0KI68"/>
<protein>
    <submittedName>
        <fullName evidence="5">Glycosyl hydrolase family 98</fullName>
    </submittedName>
</protein>
<evidence type="ECO:0000313" key="6">
    <source>
        <dbReference type="Proteomes" id="UP000438914"/>
    </source>
</evidence>
<dbReference type="Pfam" id="PF08306">
    <property type="entry name" value="Glyco_hydro_98M"/>
    <property type="match status" value="1"/>
</dbReference>
<evidence type="ECO:0000256" key="1">
    <source>
        <dbReference type="SAM" id="SignalP"/>
    </source>
</evidence>
<feature type="signal peptide" evidence="1">
    <location>
        <begin position="1"/>
        <end position="26"/>
    </location>
</feature>
<keyword evidence="1" id="KW-0732">Signal</keyword>
<dbReference type="GO" id="GO:0005975">
    <property type="term" value="P:carbohydrate metabolic process"/>
    <property type="evidence" value="ECO:0007669"/>
    <property type="project" value="InterPro"/>
</dbReference>
<dbReference type="Gene3D" id="2.60.120.260">
    <property type="entry name" value="Galactose-binding domain-like"/>
    <property type="match status" value="1"/>
</dbReference>
<accession>A0A7K0KI68</accession>
<dbReference type="Pfam" id="PF03944">
    <property type="entry name" value="Endotoxin_C"/>
    <property type="match status" value="1"/>
</dbReference>
<dbReference type="Pfam" id="PF08307">
    <property type="entry name" value="Glyco_hydro_98C"/>
    <property type="match status" value="1"/>
</dbReference>
<dbReference type="InterPro" id="IPR013190">
    <property type="entry name" value="GH98_C"/>
</dbReference>
<feature type="domain" description="Glycosyl hydrolase family 98 central" evidence="3">
    <location>
        <begin position="25"/>
        <end position="344"/>
    </location>
</feature>
<dbReference type="InterPro" id="IPR011071">
    <property type="entry name" value="Lyase_8-like_C"/>
</dbReference>
<dbReference type="EMBL" id="VUNG01000042">
    <property type="protein sequence ID" value="MST85569.1"/>
    <property type="molecule type" value="Genomic_DNA"/>
</dbReference>
<dbReference type="Gene3D" id="3.20.20.80">
    <property type="entry name" value="Glycosidases"/>
    <property type="match status" value="1"/>
</dbReference>
<dbReference type="InterPro" id="IPR013191">
    <property type="entry name" value="GH98_central"/>
</dbReference>
<evidence type="ECO:0000259" key="4">
    <source>
        <dbReference type="Pfam" id="PF08307"/>
    </source>
</evidence>
<comment type="caution">
    <text evidence="5">The sequence shown here is derived from an EMBL/GenBank/DDBJ whole genome shotgun (WGS) entry which is preliminary data.</text>
</comment>
<dbReference type="InterPro" id="IPR008979">
    <property type="entry name" value="Galactose-bd-like_sf"/>
</dbReference>
<evidence type="ECO:0000259" key="2">
    <source>
        <dbReference type="Pfam" id="PF03944"/>
    </source>
</evidence>
<reference evidence="5 6" key="1">
    <citation type="submission" date="2019-08" db="EMBL/GenBank/DDBJ databases">
        <title>In-depth cultivation of the pig gut microbiome towards novel bacterial diversity and tailored functional studies.</title>
        <authorList>
            <person name="Wylensek D."/>
            <person name="Hitch T.C.A."/>
            <person name="Clavel T."/>
        </authorList>
    </citation>
    <scope>NUCLEOTIDE SEQUENCE [LARGE SCALE GENOMIC DNA]</scope>
    <source>
        <strain evidence="5 6">LKV-178-WT-2A</strain>
    </source>
</reference>
<feature type="domain" description="Pesticidal crystal protein" evidence="2">
    <location>
        <begin position="660"/>
        <end position="759"/>
    </location>
</feature>
<dbReference type="Proteomes" id="UP000438914">
    <property type="component" value="Unassembled WGS sequence"/>
</dbReference>
<name>A0A7K0KI68_9BACT</name>